<name>A0A486VBB7_KLEPN</name>
<gene>
    <name evidence="1" type="ORF">SAMEA4873556_05188</name>
</gene>
<accession>A0A486VBB7</accession>
<protein>
    <submittedName>
        <fullName evidence="1">Transposase, IS110 family</fullName>
    </submittedName>
</protein>
<evidence type="ECO:0000313" key="1">
    <source>
        <dbReference type="EMBL" id="VGM47706.1"/>
    </source>
</evidence>
<dbReference type="EMBL" id="CAAHDC010000039">
    <property type="protein sequence ID" value="VGM47706.1"/>
    <property type="molecule type" value="Genomic_DNA"/>
</dbReference>
<reference evidence="1" key="1">
    <citation type="submission" date="2019-03" db="EMBL/GenBank/DDBJ databases">
        <authorList>
            <consortium name="Pathogen Informatics"/>
        </authorList>
    </citation>
    <scope>NUCLEOTIDE SEQUENCE</scope>
    <source>
        <strain evidence="1">5012STDY7626355</strain>
    </source>
</reference>
<organism evidence="1">
    <name type="scientific">Klebsiella pneumoniae</name>
    <dbReference type="NCBI Taxonomy" id="573"/>
    <lineage>
        <taxon>Bacteria</taxon>
        <taxon>Pseudomonadati</taxon>
        <taxon>Pseudomonadota</taxon>
        <taxon>Gammaproteobacteria</taxon>
        <taxon>Enterobacterales</taxon>
        <taxon>Enterobacteriaceae</taxon>
        <taxon>Klebsiella/Raoultella group</taxon>
        <taxon>Klebsiella</taxon>
        <taxon>Klebsiella pneumoniae complex</taxon>
    </lineage>
</organism>
<proteinExistence type="predicted"/>
<dbReference type="AlphaFoldDB" id="A0A486VBB7"/>
<sequence length="51" mass="5942">MRNIYDEMCLRGKPKMVAIGALMRKLVHWCYGVLKTRTVFNDEDLKPVLST</sequence>